<feature type="transmembrane region" description="Helical" evidence="8">
    <location>
        <begin position="37"/>
        <end position="55"/>
    </location>
</feature>
<dbReference type="Proteomes" id="UP001596047">
    <property type="component" value="Unassembled WGS sequence"/>
</dbReference>
<dbReference type="Gene3D" id="1.20.1740.10">
    <property type="entry name" value="Amino acid/polyamine transporter I"/>
    <property type="match status" value="1"/>
</dbReference>
<name>A0ABW0VUK1_9BACL</name>
<evidence type="ECO:0000256" key="3">
    <source>
        <dbReference type="ARBA" id="ARBA00022448"/>
    </source>
</evidence>
<feature type="transmembrane region" description="Helical" evidence="8">
    <location>
        <begin position="208"/>
        <end position="233"/>
    </location>
</feature>
<dbReference type="Pfam" id="PF03845">
    <property type="entry name" value="Spore_permease"/>
    <property type="match status" value="1"/>
</dbReference>
<comment type="subcellular location">
    <subcellularLocation>
        <location evidence="1">Membrane</location>
        <topology evidence="1">Multi-pass membrane protein</topology>
    </subcellularLocation>
</comment>
<dbReference type="InterPro" id="IPR004761">
    <property type="entry name" value="Spore_GerAB"/>
</dbReference>
<reference evidence="10" key="1">
    <citation type="journal article" date="2019" name="Int. J. Syst. Evol. Microbiol.">
        <title>The Global Catalogue of Microorganisms (GCM) 10K type strain sequencing project: providing services to taxonomists for standard genome sequencing and annotation.</title>
        <authorList>
            <consortium name="The Broad Institute Genomics Platform"/>
            <consortium name="The Broad Institute Genome Sequencing Center for Infectious Disease"/>
            <person name="Wu L."/>
            <person name="Ma J."/>
        </authorList>
    </citation>
    <scope>NUCLEOTIDE SEQUENCE [LARGE SCALE GENOMIC DNA]</scope>
    <source>
        <strain evidence="10">CGMCC 1.3240</strain>
    </source>
</reference>
<evidence type="ECO:0000256" key="5">
    <source>
        <dbReference type="ARBA" id="ARBA00022692"/>
    </source>
</evidence>
<keyword evidence="4" id="KW-0309">Germination</keyword>
<feature type="transmembrane region" description="Helical" evidence="8">
    <location>
        <begin position="331"/>
        <end position="349"/>
    </location>
</feature>
<feature type="transmembrane region" description="Helical" evidence="8">
    <location>
        <begin position="75"/>
        <end position="98"/>
    </location>
</feature>
<keyword evidence="3" id="KW-0813">Transport</keyword>
<protein>
    <submittedName>
        <fullName evidence="9">Endospore germination permease</fullName>
    </submittedName>
</protein>
<keyword evidence="7 8" id="KW-0472">Membrane</keyword>
<evidence type="ECO:0000256" key="8">
    <source>
        <dbReference type="SAM" id="Phobius"/>
    </source>
</evidence>
<gene>
    <name evidence="9" type="ORF">ACFPYJ_10430</name>
</gene>
<evidence type="ECO:0000313" key="10">
    <source>
        <dbReference type="Proteomes" id="UP001596047"/>
    </source>
</evidence>
<feature type="transmembrane region" description="Helical" evidence="8">
    <location>
        <begin position="110"/>
        <end position="128"/>
    </location>
</feature>
<feature type="transmembrane region" description="Helical" evidence="8">
    <location>
        <begin position="135"/>
        <end position="155"/>
    </location>
</feature>
<dbReference type="NCBIfam" id="TIGR00912">
    <property type="entry name" value="2A0309"/>
    <property type="match status" value="1"/>
</dbReference>
<keyword evidence="6 8" id="KW-1133">Transmembrane helix</keyword>
<evidence type="ECO:0000256" key="1">
    <source>
        <dbReference type="ARBA" id="ARBA00004141"/>
    </source>
</evidence>
<proteinExistence type="inferred from homology"/>
<keyword evidence="10" id="KW-1185">Reference proteome</keyword>
<feature type="transmembrane region" description="Helical" evidence="8">
    <location>
        <begin position="175"/>
        <end position="196"/>
    </location>
</feature>
<feature type="transmembrane region" description="Helical" evidence="8">
    <location>
        <begin position="262"/>
        <end position="287"/>
    </location>
</feature>
<sequence>MSRFQLFAFILQTQIGIGVLAFPYELHKASGVDGWISILMAGGVIQLLLLAYIALCRRFPNRNLFEFAPLLLGKVFGNLVTILYIVHFALTSCIILLLELVLVQLWVLPFSNPWPIIVVNGIILIYFAKENIRIIARYHTLITFIIVLMLALLFFGLDNFDYRYLLPIGQHGWQALITGMKSSIISFLGFELLLVVNSDVKAGGKSLIAPMLWANGAAASFYLLVVLACSLNFGPEAISQVPQPVPFYLNGISLPFLERLDLLFLSMWLVKVTATLTSYVYATGKGLSCLFHRKEHRKAVYYVAPLVCLSGIFWRSESGIEYLAKVIEMESYVMLGLPVALLLLSWLTGKKEEQLA</sequence>
<organism evidence="9 10">
    <name type="scientific">Paenibacillus solisilvae</name>
    <dbReference type="NCBI Taxonomy" id="2486751"/>
    <lineage>
        <taxon>Bacteria</taxon>
        <taxon>Bacillati</taxon>
        <taxon>Bacillota</taxon>
        <taxon>Bacilli</taxon>
        <taxon>Bacillales</taxon>
        <taxon>Paenibacillaceae</taxon>
        <taxon>Paenibacillus</taxon>
    </lineage>
</organism>
<feature type="transmembrane region" description="Helical" evidence="8">
    <location>
        <begin position="299"/>
        <end position="316"/>
    </location>
</feature>
<evidence type="ECO:0000256" key="7">
    <source>
        <dbReference type="ARBA" id="ARBA00023136"/>
    </source>
</evidence>
<dbReference type="PANTHER" id="PTHR34975">
    <property type="entry name" value="SPORE GERMINATION PROTEIN A2"/>
    <property type="match status" value="1"/>
</dbReference>
<dbReference type="PANTHER" id="PTHR34975:SF2">
    <property type="entry name" value="SPORE GERMINATION PROTEIN A2"/>
    <property type="match status" value="1"/>
</dbReference>
<evidence type="ECO:0000313" key="9">
    <source>
        <dbReference type="EMBL" id="MFC5649543.1"/>
    </source>
</evidence>
<dbReference type="EMBL" id="JBHSOW010000037">
    <property type="protein sequence ID" value="MFC5649543.1"/>
    <property type="molecule type" value="Genomic_DNA"/>
</dbReference>
<evidence type="ECO:0000256" key="6">
    <source>
        <dbReference type="ARBA" id="ARBA00022989"/>
    </source>
</evidence>
<evidence type="ECO:0000256" key="2">
    <source>
        <dbReference type="ARBA" id="ARBA00007998"/>
    </source>
</evidence>
<dbReference type="RefSeq" id="WP_379188069.1">
    <property type="nucleotide sequence ID" value="NZ_JBHSOW010000037.1"/>
</dbReference>
<keyword evidence="5 8" id="KW-0812">Transmembrane</keyword>
<comment type="caution">
    <text evidence="9">The sequence shown here is derived from an EMBL/GenBank/DDBJ whole genome shotgun (WGS) entry which is preliminary data.</text>
</comment>
<evidence type="ECO:0000256" key="4">
    <source>
        <dbReference type="ARBA" id="ARBA00022544"/>
    </source>
</evidence>
<accession>A0ABW0VUK1</accession>
<comment type="similarity">
    <text evidence="2">Belongs to the amino acid-polyamine-organocation (APC) superfamily. Spore germination protein (SGP) (TC 2.A.3.9) family.</text>
</comment>